<dbReference type="InterPro" id="IPR027417">
    <property type="entry name" value="P-loop_NTPase"/>
</dbReference>
<dbReference type="Pfam" id="PF01695">
    <property type="entry name" value="IstB_IS21"/>
    <property type="match status" value="1"/>
</dbReference>
<proteinExistence type="predicted"/>
<dbReference type="OrthoDB" id="8064373at2"/>
<dbReference type="Gene3D" id="3.40.50.300">
    <property type="entry name" value="P-loop containing nucleotide triphosphate hydrolases"/>
    <property type="match status" value="1"/>
</dbReference>
<dbReference type="InterPro" id="IPR002611">
    <property type="entry name" value="IstB_ATP-bd"/>
</dbReference>
<evidence type="ECO:0000259" key="1">
    <source>
        <dbReference type="Pfam" id="PF01695"/>
    </source>
</evidence>
<evidence type="ECO:0000313" key="2">
    <source>
        <dbReference type="EMBL" id="EOR95883.1"/>
    </source>
</evidence>
<reference evidence="2 3" key="1">
    <citation type="journal article" date="2013" name="Genome Announc.">
        <title>Draft Genome Sequence of Arcticibacter svalbardensis Strain MN12-7T, a Member of the Family Sphingobacteriaceae Isolated from an Arctic Soil Sample.</title>
        <authorList>
            <person name="Shivaji S."/>
            <person name="Ara S."/>
            <person name="Prasad S."/>
            <person name="Manasa B.P."/>
            <person name="Begum Z."/>
            <person name="Singh A."/>
            <person name="Kumar Pinnaka A."/>
        </authorList>
    </citation>
    <scope>NUCLEOTIDE SEQUENCE [LARGE SCALE GENOMIC DNA]</scope>
    <source>
        <strain evidence="2 3">MN12-7</strain>
    </source>
</reference>
<sequence>MQTSVLSQVFFFYLIDYNVLMPKTDRTIEIIEYRNGKSSIIITFQLPIGKWHELIGEKTIADAILDRIVYDTHRMELQGYDKNIVM</sequence>
<dbReference type="Proteomes" id="UP000014174">
    <property type="component" value="Unassembled WGS sequence"/>
</dbReference>
<protein>
    <submittedName>
        <fullName evidence="2">Mobile element protein</fullName>
    </submittedName>
</protein>
<gene>
    <name evidence="2" type="ORF">ADIARSV_0945</name>
</gene>
<dbReference type="RefSeq" id="WP_016194190.1">
    <property type="nucleotide sequence ID" value="NZ_AQPN01000039.1"/>
</dbReference>
<name>R9GW33_9SPHI</name>
<organism evidence="2 3">
    <name type="scientific">Arcticibacter svalbardensis MN12-7</name>
    <dbReference type="NCBI Taxonomy" id="1150600"/>
    <lineage>
        <taxon>Bacteria</taxon>
        <taxon>Pseudomonadati</taxon>
        <taxon>Bacteroidota</taxon>
        <taxon>Sphingobacteriia</taxon>
        <taxon>Sphingobacteriales</taxon>
        <taxon>Sphingobacteriaceae</taxon>
        <taxon>Arcticibacter</taxon>
    </lineage>
</organism>
<dbReference type="EMBL" id="AQPN01000039">
    <property type="protein sequence ID" value="EOR95883.1"/>
    <property type="molecule type" value="Genomic_DNA"/>
</dbReference>
<feature type="domain" description="IstB-like ATP-binding" evidence="1">
    <location>
        <begin position="27"/>
        <end position="79"/>
    </location>
</feature>
<keyword evidence="3" id="KW-1185">Reference proteome</keyword>
<accession>R9GW33</accession>
<evidence type="ECO:0000313" key="3">
    <source>
        <dbReference type="Proteomes" id="UP000014174"/>
    </source>
</evidence>
<dbReference type="AlphaFoldDB" id="R9GW33"/>
<dbReference type="GO" id="GO:0005524">
    <property type="term" value="F:ATP binding"/>
    <property type="evidence" value="ECO:0007669"/>
    <property type="project" value="InterPro"/>
</dbReference>
<comment type="caution">
    <text evidence="2">The sequence shown here is derived from an EMBL/GenBank/DDBJ whole genome shotgun (WGS) entry which is preliminary data.</text>
</comment>
<dbReference type="STRING" id="1150600.ADIARSV_0945"/>
<dbReference type="PATRIC" id="fig|1150600.3.peg.928"/>
<dbReference type="eggNOG" id="COG1484">
    <property type="taxonomic scope" value="Bacteria"/>
</dbReference>